<reference evidence="1 2" key="1">
    <citation type="submission" date="2016-04" db="EMBL/GenBank/DDBJ databases">
        <title>Genome analyses suggest a sexual origin of heterokaryosis in a supposedly ancient asexual fungus.</title>
        <authorList>
            <person name="Ropars J."/>
            <person name="Sedzielewska K."/>
            <person name="Noel J."/>
            <person name="Charron P."/>
            <person name="Farinelli L."/>
            <person name="Marton T."/>
            <person name="Kruger M."/>
            <person name="Pelin A."/>
            <person name="Brachmann A."/>
            <person name="Corradi N."/>
        </authorList>
    </citation>
    <scope>NUCLEOTIDE SEQUENCE [LARGE SCALE GENOMIC DNA]</scope>
    <source>
        <strain evidence="1 2">C2</strain>
    </source>
</reference>
<organism evidence="1 2">
    <name type="scientific">Rhizophagus irregularis</name>
    <dbReference type="NCBI Taxonomy" id="588596"/>
    <lineage>
        <taxon>Eukaryota</taxon>
        <taxon>Fungi</taxon>
        <taxon>Fungi incertae sedis</taxon>
        <taxon>Mucoromycota</taxon>
        <taxon>Glomeromycotina</taxon>
        <taxon>Glomeromycetes</taxon>
        <taxon>Glomerales</taxon>
        <taxon>Glomeraceae</taxon>
        <taxon>Rhizophagus</taxon>
    </lineage>
</organism>
<dbReference type="EMBL" id="LLXL01004388">
    <property type="protein sequence ID" value="PKK57444.1"/>
    <property type="molecule type" value="Genomic_DNA"/>
</dbReference>
<dbReference type="AlphaFoldDB" id="A0A2N1M734"/>
<accession>A0A2N1M734</accession>
<dbReference type="VEuPathDB" id="FungiDB:RhiirFUN_011217"/>
<dbReference type="VEuPathDB" id="FungiDB:FUN_010756"/>
<protein>
    <recommendedName>
        <fullName evidence="3">DNase I-like protein</fullName>
    </recommendedName>
</protein>
<reference evidence="1 2" key="2">
    <citation type="submission" date="2017-10" db="EMBL/GenBank/DDBJ databases">
        <title>Extensive intraspecific genome diversity in a model arbuscular mycorrhizal fungus.</title>
        <authorList>
            <person name="Chen E.C.H."/>
            <person name="Morin E."/>
            <person name="Baudet D."/>
            <person name="Noel J."/>
            <person name="Ndikumana S."/>
            <person name="Charron P."/>
            <person name="St-Onge C."/>
            <person name="Giorgi J."/>
            <person name="Grigoriev I.V."/>
            <person name="Roux C."/>
            <person name="Martin F.M."/>
            <person name="Corradi N."/>
        </authorList>
    </citation>
    <scope>NUCLEOTIDE SEQUENCE [LARGE SCALE GENOMIC DNA]</scope>
    <source>
        <strain evidence="1 2">C2</strain>
    </source>
</reference>
<dbReference type="SUPFAM" id="SSF56219">
    <property type="entry name" value="DNase I-like"/>
    <property type="match status" value="1"/>
</dbReference>
<dbReference type="InterPro" id="IPR036691">
    <property type="entry name" value="Endo/exonu/phosph_ase_sf"/>
</dbReference>
<evidence type="ECO:0008006" key="3">
    <source>
        <dbReference type="Google" id="ProtNLM"/>
    </source>
</evidence>
<dbReference type="Gene3D" id="3.60.10.10">
    <property type="entry name" value="Endonuclease/exonuclease/phosphatase"/>
    <property type="match status" value="1"/>
</dbReference>
<comment type="caution">
    <text evidence="1">The sequence shown here is derived from an EMBL/GenBank/DDBJ whole genome shotgun (WGS) entry which is preliminary data.</text>
</comment>
<name>A0A2N1M734_9GLOM</name>
<dbReference type="Proteomes" id="UP000233469">
    <property type="component" value="Unassembled WGS sequence"/>
</dbReference>
<evidence type="ECO:0000313" key="2">
    <source>
        <dbReference type="Proteomes" id="UP000233469"/>
    </source>
</evidence>
<gene>
    <name evidence="1" type="ORF">RhiirC2_798029</name>
</gene>
<evidence type="ECO:0000313" key="1">
    <source>
        <dbReference type="EMBL" id="PKK57444.1"/>
    </source>
</evidence>
<dbReference type="VEuPathDB" id="FungiDB:FUN_009994"/>
<proteinExistence type="predicted"/>
<dbReference type="VEuPathDB" id="FungiDB:RhiirA1_461531"/>
<sequence>MEYTNKRKNSFEQDTQTPKHIRFINYSPPLNVPTDNYLLSSTTPIPSTHDHLKEVALLEDDTINLMDIENTNNNINKKRRIQIENETSNTENKKKPKYINYNNNQLLYNKENITNKIVINDLAKDDYFIDYLKIGTINIQRAYQQKKVDIINYFVTHNYDILGLTETAYQLPTDNKLLEIILHPYITNEKIFIIHDTNGNTCGSGVSIMMTQQIYQHNHYSSTFEGRICNVKLGFKGSKTLDITCCYLPARDFNCAPKEKTNINHQVITHLKSTNFTDLAKFHAQEKEPDITHKVNRIDYHFGNEELLKNSIHTFTQGIPISFFKTDHKAVITLLDRSFWMTPKYRNNRTDITHNTKSKKKELKYVYDDMTPELWANYKDQSRKIFTRTFKKFNCQEVYNLEQLNHMWNKIENCIIKTKKDNITQRPMGKDIYNQHPLSIRQLNNHVIFLYRTKQYFNLKHICLQNHIIINHSDTINNKLSIIPPSIWNSYFEKWPTYLKKILDIVEHIELTIDLTPVITKDNYIDQKKKIYSFYNTLKTMYQNVISKWTKDQIEYYINERNNNLTNNQTKMINSLLQRKPRRIILDRLVYEDSNNNTVFTNNSDIIEEQCIQHYQNIGQSNNDTIYDSLDDLPEEWKDVYNPDNNNINSSFWSCLEQSITIDNIINVLPTLSKKKAPGPSKITNEDLIHLDRYALVILKDFLIYV</sequence>